<dbReference type="EMBL" id="VCLA01000201">
    <property type="protein sequence ID" value="MQT05445.1"/>
    <property type="molecule type" value="Genomic_DNA"/>
</dbReference>
<gene>
    <name evidence="1" type="ORF">FF041_36740</name>
</gene>
<proteinExistence type="predicted"/>
<protein>
    <submittedName>
        <fullName evidence="1">Uncharacterized protein</fullName>
    </submittedName>
</protein>
<dbReference type="AlphaFoldDB" id="A0A646KT81"/>
<keyword evidence="2" id="KW-1185">Reference proteome</keyword>
<name>A0A646KT81_STRJU</name>
<sequence>MTTTTESPGAHLALAQVVHGEPAEPIVEGPFCSPSCAGLAVDRIAGGIVKRMGGNAAVHRDAEQPFAAALTPDGRIWVVRIVPPGEVALWRS</sequence>
<comment type="caution">
    <text evidence="1">The sequence shown here is derived from an EMBL/GenBank/DDBJ whole genome shotgun (WGS) entry which is preliminary data.</text>
</comment>
<dbReference type="Proteomes" id="UP000419138">
    <property type="component" value="Unassembled WGS sequence"/>
</dbReference>
<dbReference type="RefSeq" id="WP_153526871.1">
    <property type="nucleotide sequence ID" value="NZ_JBEPDZ010000027.1"/>
</dbReference>
<evidence type="ECO:0000313" key="2">
    <source>
        <dbReference type="Proteomes" id="UP000419138"/>
    </source>
</evidence>
<accession>A0A646KT81</accession>
<reference evidence="1 2" key="1">
    <citation type="submission" date="2019-05" db="EMBL/GenBank/DDBJ databases">
        <title>Comparative genomics and metabolomics analyses of clavulanic acid producing Streptomyces species provides insight into specialized metabolism and evolution of beta-lactam biosynthetic gene clusters.</title>
        <authorList>
            <person name="Moore M.A."/>
            <person name="Cruz-Morales P."/>
            <person name="Barona Gomez F."/>
            <person name="Kapil T."/>
        </authorList>
    </citation>
    <scope>NUCLEOTIDE SEQUENCE [LARGE SCALE GENOMIC DNA]</scope>
    <source>
        <strain evidence="1 2">NRRL 5741</strain>
    </source>
</reference>
<evidence type="ECO:0000313" key="1">
    <source>
        <dbReference type="EMBL" id="MQT05445.1"/>
    </source>
</evidence>
<organism evidence="1 2">
    <name type="scientific">Streptomyces jumonjinensis</name>
    <dbReference type="NCBI Taxonomy" id="1945"/>
    <lineage>
        <taxon>Bacteria</taxon>
        <taxon>Bacillati</taxon>
        <taxon>Actinomycetota</taxon>
        <taxon>Actinomycetes</taxon>
        <taxon>Kitasatosporales</taxon>
        <taxon>Streptomycetaceae</taxon>
        <taxon>Streptomyces</taxon>
    </lineage>
</organism>